<gene>
    <name evidence="1" type="ORF">TSAR_010217</name>
</gene>
<comment type="caution">
    <text evidence="1">The sequence shown here is derived from an EMBL/GenBank/DDBJ whole genome shotgun (WGS) entry which is preliminary data.</text>
</comment>
<evidence type="ECO:0000313" key="2">
    <source>
        <dbReference type="Proteomes" id="UP000215335"/>
    </source>
</evidence>
<accession>A0A232FN37</accession>
<dbReference type="Proteomes" id="UP000215335">
    <property type="component" value="Unassembled WGS sequence"/>
</dbReference>
<dbReference type="AlphaFoldDB" id="A0A232FN37"/>
<organism evidence="1 2">
    <name type="scientific">Trichomalopsis sarcophagae</name>
    <dbReference type="NCBI Taxonomy" id="543379"/>
    <lineage>
        <taxon>Eukaryota</taxon>
        <taxon>Metazoa</taxon>
        <taxon>Ecdysozoa</taxon>
        <taxon>Arthropoda</taxon>
        <taxon>Hexapoda</taxon>
        <taxon>Insecta</taxon>
        <taxon>Pterygota</taxon>
        <taxon>Neoptera</taxon>
        <taxon>Endopterygota</taxon>
        <taxon>Hymenoptera</taxon>
        <taxon>Apocrita</taxon>
        <taxon>Proctotrupomorpha</taxon>
        <taxon>Chalcidoidea</taxon>
        <taxon>Pteromalidae</taxon>
        <taxon>Pteromalinae</taxon>
        <taxon>Trichomalopsis</taxon>
    </lineage>
</organism>
<keyword evidence="2" id="KW-1185">Reference proteome</keyword>
<reference evidence="1 2" key="1">
    <citation type="journal article" date="2017" name="Curr. Biol.">
        <title>The Evolution of Venom by Co-option of Single-Copy Genes.</title>
        <authorList>
            <person name="Martinson E.O."/>
            <person name="Mrinalini"/>
            <person name="Kelkar Y.D."/>
            <person name="Chang C.H."/>
            <person name="Werren J.H."/>
        </authorList>
    </citation>
    <scope>NUCLEOTIDE SEQUENCE [LARGE SCALE GENOMIC DNA]</scope>
    <source>
        <strain evidence="1 2">Alberta</strain>
        <tissue evidence="1">Whole body</tissue>
    </source>
</reference>
<evidence type="ECO:0000313" key="1">
    <source>
        <dbReference type="EMBL" id="OXU31939.1"/>
    </source>
</evidence>
<protein>
    <submittedName>
        <fullName evidence="1">Uncharacterized protein</fullName>
    </submittedName>
</protein>
<proteinExistence type="predicted"/>
<name>A0A232FN37_9HYME</name>
<dbReference type="EMBL" id="NNAY01000015">
    <property type="protein sequence ID" value="OXU31939.1"/>
    <property type="molecule type" value="Genomic_DNA"/>
</dbReference>
<sequence length="94" mass="11054">MELRTVDLANLLTCTLSRSKLQHPSSSLEPVPRTCNERIPKKQQVSAHSYTWITNTTRDRNTERTTPDRNIRRQLLYTKGDRCEMECAMEWNVM</sequence>